<sequence length="133" mass="14703">MYNRIWGKGVASSNCASFRGFTYVLAINENNPLPIILKDYVESNGSDPIVLTFDLPESTPQSAYFVFYITEIVEKNSNESRTMKIEIDGQDQGKVEAPNNGETSVITKYPVTVSGPNINIISGPKLMSFRVTT</sequence>
<dbReference type="Pfam" id="PF12819">
    <property type="entry name" value="Malectin_like"/>
    <property type="match status" value="1"/>
</dbReference>
<comment type="subcellular location">
    <subcellularLocation>
        <location evidence="1">Membrane</location>
        <topology evidence="1">Single-pass membrane protein</topology>
    </subcellularLocation>
</comment>
<dbReference type="GO" id="GO:0016020">
    <property type="term" value="C:membrane"/>
    <property type="evidence" value="ECO:0007669"/>
    <property type="project" value="UniProtKB-SubCell"/>
</dbReference>
<evidence type="ECO:0000313" key="3">
    <source>
        <dbReference type="EMBL" id="KAK1355423.1"/>
    </source>
</evidence>
<evidence type="ECO:0000256" key="1">
    <source>
        <dbReference type="ARBA" id="ARBA00004167"/>
    </source>
</evidence>
<dbReference type="EMBL" id="JAUIZM010000011">
    <property type="protein sequence ID" value="KAK1355423.1"/>
    <property type="molecule type" value="Genomic_DNA"/>
</dbReference>
<organism evidence="3 4">
    <name type="scientific">Heracleum sosnowskyi</name>
    <dbReference type="NCBI Taxonomy" id="360622"/>
    <lineage>
        <taxon>Eukaryota</taxon>
        <taxon>Viridiplantae</taxon>
        <taxon>Streptophyta</taxon>
        <taxon>Embryophyta</taxon>
        <taxon>Tracheophyta</taxon>
        <taxon>Spermatophyta</taxon>
        <taxon>Magnoliopsida</taxon>
        <taxon>eudicotyledons</taxon>
        <taxon>Gunneridae</taxon>
        <taxon>Pentapetalae</taxon>
        <taxon>asterids</taxon>
        <taxon>campanulids</taxon>
        <taxon>Apiales</taxon>
        <taxon>Apiaceae</taxon>
        <taxon>Apioideae</taxon>
        <taxon>apioid superclade</taxon>
        <taxon>Tordylieae</taxon>
        <taxon>Tordyliinae</taxon>
        <taxon>Heracleum</taxon>
    </lineage>
</organism>
<reference evidence="3" key="2">
    <citation type="submission" date="2023-05" db="EMBL/GenBank/DDBJ databases">
        <authorList>
            <person name="Schelkunov M.I."/>
        </authorList>
    </citation>
    <scope>NUCLEOTIDE SEQUENCE</scope>
    <source>
        <strain evidence="3">Hsosn_3</strain>
        <tissue evidence="3">Leaf</tissue>
    </source>
</reference>
<dbReference type="Proteomes" id="UP001237642">
    <property type="component" value="Unassembled WGS sequence"/>
</dbReference>
<name>A0AAD8GWQ7_9APIA</name>
<reference evidence="3" key="1">
    <citation type="submission" date="2023-02" db="EMBL/GenBank/DDBJ databases">
        <title>Genome of toxic invasive species Heracleum sosnowskyi carries increased number of genes despite the absence of recent whole-genome duplications.</title>
        <authorList>
            <person name="Schelkunov M."/>
            <person name="Shtratnikova V."/>
            <person name="Makarenko M."/>
            <person name="Klepikova A."/>
            <person name="Omelchenko D."/>
            <person name="Novikova G."/>
            <person name="Obukhova E."/>
            <person name="Bogdanov V."/>
            <person name="Penin A."/>
            <person name="Logacheva M."/>
        </authorList>
    </citation>
    <scope>NUCLEOTIDE SEQUENCE</scope>
    <source>
        <strain evidence="3">Hsosn_3</strain>
        <tissue evidence="3">Leaf</tissue>
    </source>
</reference>
<accession>A0AAD8GWQ7</accession>
<comment type="caution">
    <text evidence="3">The sequence shown here is derived from an EMBL/GenBank/DDBJ whole genome shotgun (WGS) entry which is preliminary data.</text>
</comment>
<gene>
    <name evidence="3" type="ORF">POM88_048679</name>
</gene>
<dbReference type="AlphaFoldDB" id="A0AAD8GWQ7"/>
<protein>
    <recommendedName>
        <fullName evidence="2">Malectin-like domain-containing protein</fullName>
    </recommendedName>
</protein>
<evidence type="ECO:0000313" key="4">
    <source>
        <dbReference type="Proteomes" id="UP001237642"/>
    </source>
</evidence>
<evidence type="ECO:0000259" key="2">
    <source>
        <dbReference type="Pfam" id="PF12819"/>
    </source>
</evidence>
<keyword evidence="4" id="KW-1185">Reference proteome</keyword>
<feature type="domain" description="Malectin-like" evidence="2">
    <location>
        <begin position="2"/>
        <end position="121"/>
    </location>
</feature>
<dbReference type="InterPro" id="IPR024788">
    <property type="entry name" value="Malectin-like_Carb-bd_dom"/>
</dbReference>
<proteinExistence type="predicted"/>